<comment type="subcellular location">
    <subcellularLocation>
        <location evidence="2">Endoplasmic reticulum</location>
    </subcellularLocation>
    <subcellularLocation>
        <location evidence="3">Membrane</location>
    </subcellularLocation>
    <subcellularLocation>
        <location evidence="1">Mitochondrion</location>
    </subcellularLocation>
</comment>
<evidence type="ECO:0000256" key="4">
    <source>
        <dbReference type="ARBA" id="ARBA00022824"/>
    </source>
</evidence>
<protein>
    <recommendedName>
        <fullName evidence="10">DUF676 domain-containing protein</fullName>
    </recommendedName>
</protein>
<dbReference type="PANTHER" id="PTHR48182">
    <property type="entry name" value="PROTEIN SERAC1"/>
    <property type="match status" value="1"/>
</dbReference>
<reference evidence="9" key="1">
    <citation type="submission" date="2012-06" db="EMBL/GenBank/DDBJ databases">
        <title>The genome sequence of Coniosporium apollinis CBS 100218.</title>
        <authorList>
            <consortium name="The Broad Institute Genome Sequencing Platform"/>
            <person name="Cuomo C."/>
            <person name="Gorbushina A."/>
            <person name="Noack S."/>
            <person name="Walker B."/>
            <person name="Young S.K."/>
            <person name="Zeng Q."/>
            <person name="Gargeya S."/>
            <person name="Fitzgerald M."/>
            <person name="Haas B."/>
            <person name="Abouelleil A."/>
            <person name="Alvarado L."/>
            <person name="Arachchi H.M."/>
            <person name="Berlin A.M."/>
            <person name="Chapman S.B."/>
            <person name="Goldberg J."/>
            <person name="Griggs A."/>
            <person name="Gujja S."/>
            <person name="Hansen M."/>
            <person name="Howarth C."/>
            <person name="Imamovic A."/>
            <person name="Larimer J."/>
            <person name="McCowan C."/>
            <person name="Montmayeur A."/>
            <person name="Murphy C."/>
            <person name="Neiman D."/>
            <person name="Pearson M."/>
            <person name="Priest M."/>
            <person name="Roberts A."/>
            <person name="Saif S."/>
            <person name="Shea T."/>
            <person name="Sisk P."/>
            <person name="Sykes S."/>
            <person name="Wortman J."/>
            <person name="Nusbaum C."/>
            <person name="Birren B."/>
        </authorList>
    </citation>
    <scope>NUCLEOTIDE SEQUENCE [LARGE SCALE GENOMIC DNA]</scope>
    <source>
        <strain evidence="9">CBS 100218</strain>
    </source>
</reference>
<evidence type="ECO:0000256" key="2">
    <source>
        <dbReference type="ARBA" id="ARBA00004240"/>
    </source>
</evidence>
<accession>R7Z5G0</accession>
<dbReference type="eggNOG" id="KOG2029">
    <property type="taxonomic scope" value="Eukaryota"/>
</dbReference>
<evidence type="ECO:0000256" key="3">
    <source>
        <dbReference type="ARBA" id="ARBA00004370"/>
    </source>
</evidence>
<dbReference type="GO" id="GO:0005739">
    <property type="term" value="C:mitochondrion"/>
    <property type="evidence" value="ECO:0007669"/>
    <property type="project" value="UniProtKB-SubCell"/>
</dbReference>
<evidence type="ECO:0000256" key="5">
    <source>
        <dbReference type="ARBA" id="ARBA00023128"/>
    </source>
</evidence>
<feature type="region of interest" description="Disordered" evidence="7">
    <location>
        <begin position="203"/>
        <end position="226"/>
    </location>
</feature>
<evidence type="ECO:0000256" key="1">
    <source>
        <dbReference type="ARBA" id="ARBA00004173"/>
    </source>
</evidence>
<dbReference type="PANTHER" id="PTHR48182:SF2">
    <property type="entry name" value="PROTEIN SERAC1"/>
    <property type="match status" value="1"/>
</dbReference>
<proteinExistence type="predicted"/>
<evidence type="ECO:0000256" key="7">
    <source>
        <dbReference type="SAM" id="MobiDB-lite"/>
    </source>
</evidence>
<dbReference type="GeneID" id="19905978"/>
<gene>
    <name evidence="8" type="ORF">W97_08667</name>
</gene>
<evidence type="ECO:0000313" key="9">
    <source>
        <dbReference type="Proteomes" id="UP000016924"/>
    </source>
</evidence>
<dbReference type="Proteomes" id="UP000016924">
    <property type="component" value="Unassembled WGS sequence"/>
</dbReference>
<evidence type="ECO:0000313" key="8">
    <source>
        <dbReference type="EMBL" id="EON69407.1"/>
    </source>
</evidence>
<keyword evidence="4" id="KW-0256">Endoplasmic reticulum</keyword>
<keyword evidence="9" id="KW-1185">Reference proteome</keyword>
<dbReference type="RefSeq" id="XP_007784724.1">
    <property type="nucleotide sequence ID" value="XM_007786534.1"/>
</dbReference>
<evidence type="ECO:0000256" key="6">
    <source>
        <dbReference type="ARBA" id="ARBA00023136"/>
    </source>
</evidence>
<organism evidence="8 9">
    <name type="scientific">Coniosporium apollinis (strain CBS 100218)</name>
    <name type="common">Rock-inhabiting black yeast</name>
    <dbReference type="NCBI Taxonomy" id="1168221"/>
    <lineage>
        <taxon>Eukaryota</taxon>
        <taxon>Fungi</taxon>
        <taxon>Dikarya</taxon>
        <taxon>Ascomycota</taxon>
        <taxon>Pezizomycotina</taxon>
        <taxon>Dothideomycetes</taxon>
        <taxon>Dothideomycetes incertae sedis</taxon>
        <taxon>Coniosporium</taxon>
    </lineage>
</organism>
<keyword evidence="6" id="KW-0472">Membrane</keyword>
<dbReference type="OrthoDB" id="427518at2759"/>
<dbReference type="HOGENOM" id="CLU_000288_182_3_1"/>
<name>R7Z5G0_CONA1</name>
<evidence type="ECO:0008006" key="10">
    <source>
        <dbReference type="Google" id="ProtNLM"/>
    </source>
</evidence>
<dbReference type="GO" id="GO:0016020">
    <property type="term" value="C:membrane"/>
    <property type="evidence" value="ECO:0007669"/>
    <property type="project" value="UniProtKB-SubCell"/>
</dbReference>
<dbReference type="InterPro" id="IPR052374">
    <property type="entry name" value="SERAC1"/>
</dbReference>
<sequence>MQALLVARGAAQQHLKDVLESTAAIAFMGTPHIGSAKADWATPLTRLSNVLRKTNSEIVQVLKPGSEMLANLQQEFHTLLDDRSRNQKKTMDMFCFFEELPVVGVGKIVPDHSAILSACPNRSIRANHMQMTKFSGANDAGYVAVSDQLWLWVDALQKEAEAAAKAASVSPVSVEEIRERRNRRLGTMQDVVSGSQHFASVNSGGGPVFQGNQSAGRDFNVGMSSR</sequence>
<dbReference type="GO" id="GO:0005783">
    <property type="term" value="C:endoplasmic reticulum"/>
    <property type="evidence" value="ECO:0007669"/>
    <property type="project" value="UniProtKB-SubCell"/>
</dbReference>
<dbReference type="EMBL" id="JH767613">
    <property type="protein sequence ID" value="EON69407.1"/>
    <property type="molecule type" value="Genomic_DNA"/>
</dbReference>
<keyword evidence="5" id="KW-0496">Mitochondrion</keyword>
<dbReference type="AlphaFoldDB" id="R7Z5G0"/>